<protein>
    <submittedName>
        <fullName evidence="1">17036_t:CDS:1</fullName>
    </submittedName>
</protein>
<organism evidence="1 2">
    <name type="scientific">Cetraspora pellucida</name>
    <dbReference type="NCBI Taxonomy" id="1433469"/>
    <lineage>
        <taxon>Eukaryota</taxon>
        <taxon>Fungi</taxon>
        <taxon>Fungi incertae sedis</taxon>
        <taxon>Mucoromycota</taxon>
        <taxon>Glomeromycotina</taxon>
        <taxon>Glomeromycetes</taxon>
        <taxon>Diversisporales</taxon>
        <taxon>Gigasporaceae</taxon>
        <taxon>Cetraspora</taxon>
    </lineage>
</organism>
<accession>A0ACA9K3V9</accession>
<name>A0ACA9K3V9_9GLOM</name>
<evidence type="ECO:0000313" key="1">
    <source>
        <dbReference type="EMBL" id="CAG8450038.1"/>
    </source>
</evidence>
<dbReference type="Proteomes" id="UP000789366">
    <property type="component" value="Unassembled WGS sequence"/>
</dbReference>
<proteinExistence type="predicted"/>
<gene>
    <name evidence="1" type="ORF">SPELUC_LOCUS744</name>
</gene>
<sequence length="311" mass="36082">MLTVLIYGVPKLYIFLQNKCEKPYFKKKNNIATIQPGVSGVFVSCPKNKEDLCIRECYDLFDVYADLIYKQDDLTDVVDDNEASKIVDDDIESSIAKELAQMKRPHTSHRFASIQTGTDCVAFIKINPPVDPVQLVHYILTDLYNTKQKKTRFCKRLVPITQTCYANMNDIKKLAEVVLYPHFHKQEQDQQQKVKYSIIPNFRNNNEIDRMELIKQIASIVGDYHVVKLDNPDLVIIVEIFKSVCGISVLSDYKKLKKYNVESIFEEQNKKKNENHAQEHQDKDQQIGNEVQQLDDNRQEDMQGELDEGNK</sequence>
<evidence type="ECO:0000313" key="2">
    <source>
        <dbReference type="Proteomes" id="UP000789366"/>
    </source>
</evidence>
<reference evidence="1" key="1">
    <citation type="submission" date="2021-06" db="EMBL/GenBank/DDBJ databases">
        <authorList>
            <person name="Kallberg Y."/>
            <person name="Tangrot J."/>
            <person name="Rosling A."/>
        </authorList>
    </citation>
    <scope>NUCLEOTIDE SEQUENCE</scope>
    <source>
        <strain evidence="1">28 12/20/2015</strain>
    </source>
</reference>
<dbReference type="EMBL" id="CAJVPW010000316">
    <property type="protein sequence ID" value="CAG8450038.1"/>
    <property type="molecule type" value="Genomic_DNA"/>
</dbReference>
<comment type="caution">
    <text evidence="1">The sequence shown here is derived from an EMBL/GenBank/DDBJ whole genome shotgun (WGS) entry which is preliminary data.</text>
</comment>
<keyword evidence="2" id="KW-1185">Reference proteome</keyword>